<organism evidence="1 2">
    <name type="scientific">Fusarium oligoseptatum</name>
    <dbReference type="NCBI Taxonomy" id="2604345"/>
    <lineage>
        <taxon>Eukaryota</taxon>
        <taxon>Fungi</taxon>
        <taxon>Dikarya</taxon>
        <taxon>Ascomycota</taxon>
        <taxon>Pezizomycotina</taxon>
        <taxon>Sordariomycetes</taxon>
        <taxon>Hypocreomycetidae</taxon>
        <taxon>Hypocreales</taxon>
        <taxon>Nectriaceae</taxon>
        <taxon>Fusarium</taxon>
        <taxon>Fusarium solani species complex</taxon>
    </lineage>
</organism>
<dbReference type="EMBL" id="NKCK01000052">
    <property type="protein sequence ID" value="RSM05466.1"/>
    <property type="molecule type" value="Genomic_DNA"/>
</dbReference>
<dbReference type="AlphaFoldDB" id="A0A428TTW6"/>
<evidence type="ECO:0000313" key="1">
    <source>
        <dbReference type="EMBL" id="RSM05466.1"/>
    </source>
</evidence>
<evidence type="ECO:0000313" key="2">
    <source>
        <dbReference type="Proteomes" id="UP000287144"/>
    </source>
</evidence>
<protein>
    <submittedName>
        <fullName evidence="1">Uncharacterized protein</fullName>
    </submittedName>
</protein>
<sequence length="100" mass="10822">MMLQPYHTGQGFSGIFALSQDCCQSVGTLPAVYWSNQLAYGGNYAAYMIKAFRILRTMGLLLLIGGDYRVDTCSKSHCNKADGDSVIVMPPMADSAFVGI</sequence>
<gene>
    <name evidence="1" type="ORF">CEP52_006279</name>
</gene>
<keyword evidence="2" id="KW-1185">Reference proteome</keyword>
<accession>A0A428TTW6</accession>
<name>A0A428TTW6_9HYPO</name>
<proteinExistence type="predicted"/>
<dbReference type="Proteomes" id="UP000287144">
    <property type="component" value="Unassembled WGS sequence"/>
</dbReference>
<comment type="caution">
    <text evidence="1">The sequence shown here is derived from an EMBL/GenBank/DDBJ whole genome shotgun (WGS) entry which is preliminary data.</text>
</comment>
<reference evidence="1 2" key="1">
    <citation type="submission" date="2017-06" db="EMBL/GenBank/DDBJ databases">
        <title>Comparative genomic analysis of Ambrosia Fusariam Clade fungi.</title>
        <authorList>
            <person name="Stajich J.E."/>
            <person name="Carrillo J."/>
            <person name="Kijimoto T."/>
            <person name="Eskalen A."/>
            <person name="O'Donnell K."/>
            <person name="Kasson M."/>
        </authorList>
    </citation>
    <scope>NUCLEOTIDE SEQUENCE [LARGE SCALE GENOMIC DNA]</scope>
    <source>
        <strain evidence="1 2">NRRL62579</strain>
    </source>
</reference>